<organism evidence="8 9">
    <name type="scientific">Paracoccus aestuarii</name>
    <dbReference type="NCBI Taxonomy" id="453842"/>
    <lineage>
        <taxon>Bacteria</taxon>
        <taxon>Pseudomonadati</taxon>
        <taxon>Pseudomonadota</taxon>
        <taxon>Alphaproteobacteria</taxon>
        <taxon>Rhodobacterales</taxon>
        <taxon>Paracoccaceae</taxon>
        <taxon>Paracoccus</taxon>
    </lineage>
</organism>
<evidence type="ECO:0000256" key="6">
    <source>
        <dbReference type="SAM" id="Phobius"/>
    </source>
</evidence>
<dbReference type="InterPro" id="IPR001736">
    <property type="entry name" value="PLipase_D/transphosphatidylase"/>
</dbReference>
<comment type="caution">
    <text evidence="8">The sequence shown here is derived from an EMBL/GenBank/DDBJ whole genome shotgun (WGS) entry which is preliminary data.</text>
</comment>
<reference evidence="8 9" key="1">
    <citation type="submission" date="2018-09" db="EMBL/GenBank/DDBJ databases">
        <title>Paracoccus onubensis nov. sp. a moderate halophilic bacterium isolated from Gruta de las Maravillas (Aracena, Spain).</title>
        <authorList>
            <person name="Jurado V."/>
            <person name="Gutierrez-Patricio S."/>
            <person name="Gonzalez-Pimentel J.L."/>
            <person name="Laiz L."/>
            <person name="Saiz-Jimenez C."/>
        </authorList>
    </citation>
    <scope>NUCLEOTIDE SEQUENCE [LARGE SCALE GENOMIC DNA]</scope>
    <source>
        <strain evidence="8 9">DSM 19484</strain>
    </source>
</reference>
<comment type="subcellular location">
    <subcellularLocation>
        <location evidence="2">Secreted</location>
    </subcellularLocation>
</comment>
<dbReference type="GO" id="GO:0005576">
    <property type="term" value="C:extracellular region"/>
    <property type="evidence" value="ECO:0007669"/>
    <property type="project" value="UniProtKB-SubCell"/>
</dbReference>
<feature type="domain" description="PLD phosphodiesterase" evidence="7">
    <location>
        <begin position="338"/>
        <end position="365"/>
    </location>
</feature>
<feature type="transmembrane region" description="Helical" evidence="6">
    <location>
        <begin position="6"/>
        <end position="28"/>
    </location>
</feature>
<evidence type="ECO:0000256" key="4">
    <source>
        <dbReference type="ARBA" id="ARBA00022525"/>
    </source>
</evidence>
<dbReference type="Pfam" id="PF13091">
    <property type="entry name" value="PLDc_2"/>
    <property type="match status" value="2"/>
</dbReference>
<dbReference type="RefSeq" id="WP_119887217.1">
    <property type="nucleotide sequence ID" value="NZ_CP067171.1"/>
</dbReference>
<evidence type="ECO:0000259" key="7">
    <source>
        <dbReference type="PROSITE" id="PS50035"/>
    </source>
</evidence>
<dbReference type="InterPro" id="IPR025202">
    <property type="entry name" value="PLD-like_dom"/>
</dbReference>
<evidence type="ECO:0000256" key="2">
    <source>
        <dbReference type="ARBA" id="ARBA00004613"/>
    </source>
</evidence>
<evidence type="ECO:0000256" key="1">
    <source>
        <dbReference type="ARBA" id="ARBA00003145"/>
    </source>
</evidence>
<dbReference type="EMBL" id="QZEV01000092">
    <property type="protein sequence ID" value="RJK99491.1"/>
    <property type="molecule type" value="Genomic_DNA"/>
</dbReference>
<feature type="domain" description="PLD phosphodiesterase" evidence="7">
    <location>
        <begin position="162"/>
        <end position="189"/>
    </location>
</feature>
<dbReference type="OrthoDB" id="9762009at2"/>
<evidence type="ECO:0000313" key="8">
    <source>
        <dbReference type="EMBL" id="RJK99491.1"/>
    </source>
</evidence>
<dbReference type="GO" id="GO:0032049">
    <property type="term" value="P:cardiolipin biosynthetic process"/>
    <property type="evidence" value="ECO:0007669"/>
    <property type="project" value="UniProtKB-ARBA"/>
</dbReference>
<gene>
    <name evidence="8" type="ORF">D3P06_14435</name>
</gene>
<dbReference type="SMART" id="SM00155">
    <property type="entry name" value="PLDc"/>
    <property type="match status" value="2"/>
</dbReference>
<evidence type="ECO:0000256" key="5">
    <source>
        <dbReference type="ARBA" id="ARBA00029594"/>
    </source>
</evidence>
<evidence type="ECO:0000313" key="9">
    <source>
        <dbReference type="Proteomes" id="UP000285530"/>
    </source>
</evidence>
<dbReference type="SUPFAM" id="SSF56024">
    <property type="entry name" value="Phospholipase D/nuclease"/>
    <property type="match status" value="2"/>
</dbReference>
<evidence type="ECO:0000256" key="3">
    <source>
        <dbReference type="ARBA" id="ARBA00018392"/>
    </source>
</evidence>
<proteinExistence type="predicted"/>
<dbReference type="GO" id="GO:0008808">
    <property type="term" value="F:cardiolipin synthase activity"/>
    <property type="evidence" value="ECO:0007669"/>
    <property type="project" value="TreeGrafter"/>
</dbReference>
<keyword evidence="4" id="KW-0964">Secreted</keyword>
<dbReference type="PANTHER" id="PTHR21248:SF22">
    <property type="entry name" value="PHOSPHOLIPASE D"/>
    <property type="match status" value="1"/>
</dbReference>
<dbReference type="GO" id="GO:0016020">
    <property type="term" value="C:membrane"/>
    <property type="evidence" value="ECO:0007669"/>
    <property type="project" value="TreeGrafter"/>
</dbReference>
<dbReference type="Proteomes" id="UP000285530">
    <property type="component" value="Unassembled WGS sequence"/>
</dbReference>
<dbReference type="CDD" id="cd09159">
    <property type="entry name" value="PLDc_ybhO_like_2"/>
    <property type="match status" value="1"/>
</dbReference>
<keyword evidence="9" id="KW-1185">Reference proteome</keyword>
<sequence length="425" mass="47623">MITRNGLIQAAIIAFLTGLVVVAAMNLVPDRRELRRAVATTITTSDPAFLRSMNGLFGSNMLEGNRIELLVNGDEIFPAMLDAIRAAETSITFETYVYWSGSIAEDFAEALAERARAGVAVRVMLDWFGSVPMDPDMIARMEDAGVQVTRFRPIHWYTIDRVNNRTHRKLLIVDGRVGFTGGVGIADEWRGDARNAEEFRENHYRVTGPVVAMMQGAFASNWVEDSTEILRGDAFFPPLEPQGDTVAQLAVSSTGSRNYIHMMLMTALSAAETNIRIATPYFVPDDIAVAQLVAARERGVQVDILLPGPEINKPPVRRASRALWGPLLEAGVTIREYQPTFLHAKLLIVDEVLTSVGSTNFDERSFRLNDEANLNVYDRDFARAHIALFEADMADAREITLREWQDRSWTTRMADWGWSWLRPQM</sequence>
<accession>A0A418ZRT0</accession>
<keyword evidence="6" id="KW-0812">Transmembrane</keyword>
<dbReference type="AlphaFoldDB" id="A0A418ZRT0"/>
<keyword evidence="6" id="KW-0472">Membrane</keyword>
<dbReference type="PANTHER" id="PTHR21248">
    <property type="entry name" value="CARDIOLIPIN SYNTHASE"/>
    <property type="match status" value="1"/>
</dbReference>
<dbReference type="PROSITE" id="PS50035">
    <property type="entry name" value="PLD"/>
    <property type="match status" value="2"/>
</dbReference>
<dbReference type="Gene3D" id="3.30.870.10">
    <property type="entry name" value="Endonuclease Chain A"/>
    <property type="match status" value="2"/>
</dbReference>
<comment type="function">
    <text evidence="1">Could be a virulence factor.</text>
</comment>
<name>A0A418ZRT0_9RHOB</name>
<protein>
    <recommendedName>
        <fullName evidence="3">Phospholipase D</fullName>
    </recommendedName>
    <alternativeName>
        <fullName evidence="5">Choline phosphatase</fullName>
    </alternativeName>
</protein>
<dbReference type="CDD" id="cd09110">
    <property type="entry name" value="PLDc_CLS_1"/>
    <property type="match status" value="1"/>
</dbReference>
<keyword evidence="6" id="KW-1133">Transmembrane helix</keyword>